<accession>A0A420EAY8</accession>
<feature type="domain" description="HD-GYP" evidence="2">
    <location>
        <begin position="137"/>
        <end position="333"/>
    </location>
</feature>
<dbReference type="GO" id="GO:0008081">
    <property type="term" value="F:phosphoric diester hydrolase activity"/>
    <property type="evidence" value="ECO:0007669"/>
    <property type="project" value="UniProtKB-ARBA"/>
</dbReference>
<keyword evidence="4" id="KW-1185">Reference proteome</keyword>
<dbReference type="InterPro" id="IPR003607">
    <property type="entry name" value="HD/PDEase_dom"/>
</dbReference>
<evidence type="ECO:0000313" key="3">
    <source>
        <dbReference type="EMBL" id="RKF17841.1"/>
    </source>
</evidence>
<organism evidence="3 4">
    <name type="scientific">Alginatibacterium sediminis</name>
    <dbReference type="NCBI Taxonomy" id="2164068"/>
    <lineage>
        <taxon>Bacteria</taxon>
        <taxon>Pseudomonadati</taxon>
        <taxon>Pseudomonadota</taxon>
        <taxon>Gammaproteobacteria</taxon>
        <taxon>Alteromonadales</taxon>
        <taxon>Alteromonadaceae</taxon>
        <taxon>Alginatibacterium</taxon>
    </lineage>
</organism>
<evidence type="ECO:0000313" key="4">
    <source>
        <dbReference type="Proteomes" id="UP000286482"/>
    </source>
</evidence>
<dbReference type="AlphaFoldDB" id="A0A420EAY8"/>
<dbReference type="OrthoDB" id="9764808at2"/>
<evidence type="ECO:0000259" key="2">
    <source>
        <dbReference type="PROSITE" id="PS51832"/>
    </source>
</evidence>
<dbReference type="Pfam" id="PF13487">
    <property type="entry name" value="HD_5"/>
    <property type="match status" value="1"/>
</dbReference>
<feature type="region of interest" description="Disordered" evidence="1">
    <location>
        <begin position="65"/>
        <end position="92"/>
    </location>
</feature>
<reference evidence="3 4" key="1">
    <citation type="submission" date="2018-09" db="EMBL/GenBank/DDBJ databases">
        <authorList>
            <person name="Wang Z."/>
        </authorList>
    </citation>
    <scope>NUCLEOTIDE SEQUENCE [LARGE SCALE GENOMIC DNA]</scope>
    <source>
        <strain evidence="3 4">ALS 81</strain>
    </source>
</reference>
<dbReference type="PANTHER" id="PTHR43155">
    <property type="entry name" value="CYCLIC DI-GMP PHOSPHODIESTERASE PA4108-RELATED"/>
    <property type="match status" value="1"/>
</dbReference>
<dbReference type="RefSeq" id="WP_120355068.1">
    <property type="nucleotide sequence ID" value="NZ_RAQO01000006.1"/>
</dbReference>
<dbReference type="EMBL" id="RAQO01000006">
    <property type="protein sequence ID" value="RKF17841.1"/>
    <property type="molecule type" value="Genomic_DNA"/>
</dbReference>
<gene>
    <name evidence="3" type="ORF">DBZ36_11325</name>
</gene>
<dbReference type="Gene3D" id="1.10.3210.10">
    <property type="entry name" value="Hypothetical protein af1432"/>
    <property type="match status" value="1"/>
</dbReference>
<proteinExistence type="predicted"/>
<name>A0A420EAY8_9ALTE</name>
<dbReference type="SUPFAM" id="SSF109604">
    <property type="entry name" value="HD-domain/PDEase-like"/>
    <property type="match status" value="1"/>
</dbReference>
<protein>
    <submittedName>
        <fullName evidence="3">HD-GYP domain-containing protein</fullName>
    </submittedName>
</protein>
<evidence type="ECO:0000256" key="1">
    <source>
        <dbReference type="SAM" id="MobiDB-lite"/>
    </source>
</evidence>
<comment type="caution">
    <text evidence="3">The sequence shown here is derived from an EMBL/GenBank/DDBJ whole genome shotgun (WGS) entry which is preliminary data.</text>
</comment>
<dbReference type="Pfam" id="PF11871">
    <property type="entry name" value="DUF3391"/>
    <property type="match status" value="1"/>
</dbReference>
<dbReference type="PANTHER" id="PTHR43155:SF2">
    <property type="entry name" value="CYCLIC DI-GMP PHOSPHODIESTERASE PA4108"/>
    <property type="match status" value="1"/>
</dbReference>
<dbReference type="SMART" id="SM00471">
    <property type="entry name" value="HDc"/>
    <property type="match status" value="1"/>
</dbReference>
<dbReference type="PROSITE" id="PS51832">
    <property type="entry name" value="HD_GYP"/>
    <property type="match status" value="1"/>
</dbReference>
<dbReference type="InterPro" id="IPR037522">
    <property type="entry name" value="HD_GYP_dom"/>
</dbReference>
<dbReference type="CDD" id="cd00077">
    <property type="entry name" value="HDc"/>
    <property type="match status" value="1"/>
</dbReference>
<dbReference type="InterPro" id="IPR021812">
    <property type="entry name" value="DUF3391"/>
</dbReference>
<sequence length="408" mass="45874">MSKAQLKPNDLEIGHFVVLPMGWVDHPFMRNQFVISTPEQLKILKHLKVSSIDVDLKRSTLKKPKVDNTETAKVSTKKSEPSPEELWQQKQRSNMRDLEQDLELQEELFKLAVTQLAMSPTESLQSFKNILGPALEKVYDQEGPLVLSAIVAERESEDVFAHSLNCLHLGLVLAKQIKLSRQHAEVFGLACLCHDLGMLKIPQNIKRTTQELTKQEQSHYRTHPTYSQEMLRKAAVFPKAILPLSANHQEFLDGSGFPKGLKQDKISQLTQLLSVVVYFDQWVNPLPSQRAFTAQQALARVFKLGGKKLNQNYSKALLQTLGVYPPGSFVKLDDDRIAMVVSTNPSALMQPLTQILESGKSLAMAPFVDLQAEGLKIKESFAKEELPSTLQTRLPALPRAILQLQINE</sequence>
<dbReference type="Proteomes" id="UP000286482">
    <property type="component" value="Unassembled WGS sequence"/>
</dbReference>